<reference evidence="2" key="1">
    <citation type="submission" date="2020-06" db="EMBL/GenBank/DDBJ databases">
        <title>Draft genomic sequence of Geomonas sp. Red330.</title>
        <authorList>
            <person name="Itoh H."/>
            <person name="Zhenxing X."/>
            <person name="Ushijima N."/>
            <person name="Masuda Y."/>
            <person name="Shiratori Y."/>
            <person name="Senoo K."/>
        </authorList>
    </citation>
    <scope>NUCLEOTIDE SEQUENCE [LARGE SCALE GENOMIC DNA]</scope>
    <source>
        <strain evidence="2">Red330</strain>
    </source>
</reference>
<comment type="caution">
    <text evidence="1">The sequence shown here is derived from an EMBL/GenBank/DDBJ whole genome shotgun (WGS) entry which is preliminary data.</text>
</comment>
<organism evidence="1 2">
    <name type="scientific">Geomonas silvestris</name>
    <dbReference type="NCBI Taxonomy" id="2740184"/>
    <lineage>
        <taxon>Bacteria</taxon>
        <taxon>Pseudomonadati</taxon>
        <taxon>Thermodesulfobacteriota</taxon>
        <taxon>Desulfuromonadia</taxon>
        <taxon>Geobacterales</taxon>
        <taxon>Geobacteraceae</taxon>
        <taxon>Geomonas</taxon>
    </lineage>
</organism>
<gene>
    <name evidence="1" type="ORF">GMST_43420</name>
</gene>
<evidence type="ECO:0000313" key="2">
    <source>
        <dbReference type="Proteomes" id="UP000556026"/>
    </source>
</evidence>
<proteinExistence type="predicted"/>
<dbReference type="AlphaFoldDB" id="A0A6V8MQ78"/>
<dbReference type="Proteomes" id="UP000556026">
    <property type="component" value="Unassembled WGS sequence"/>
</dbReference>
<dbReference type="Gene3D" id="1.10.10.10">
    <property type="entry name" value="Winged helix-like DNA-binding domain superfamily/Winged helix DNA-binding domain"/>
    <property type="match status" value="1"/>
</dbReference>
<dbReference type="EMBL" id="BLXX01000024">
    <property type="protein sequence ID" value="GFO62017.1"/>
    <property type="molecule type" value="Genomic_DNA"/>
</dbReference>
<dbReference type="InterPro" id="IPR036388">
    <property type="entry name" value="WH-like_DNA-bd_sf"/>
</dbReference>
<accession>A0A6V8MQ78</accession>
<protein>
    <submittedName>
        <fullName evidence="1">Uncharacterized protein</fullName>
    </submittedName>
</protein>
<dbReference type="SUPFAM" id="SSF46955">
    <property type="entry name" value="Putative DNA-binding domain"/>
    <property type="match status" value="1"/>
</dbReference>
<name>A0A6V8MQ78_9BACT</name>
<sequence length="86" mass="9314">MAQERYLGTGDCQSLQTADRLLTVQQVANIIGQKVNTLNRARLTGAPAPPFIKVGASVRYKLSSVMNWIAAQTEHQSTSEAAVRKG</sequence>
<keyword evidence="2" id="KW-1185">Reference proteome</keyword>
<evidence type="ECO:0000313" key="1">
    <source>
        <dbReference type="EMBL" id="GFO62017.1"/>
    </source>
</evidence>
<dbReference type="InterPro" id="IPR009061">
    <property type="entry name" value="DNA-bd_dom_put_sf"/>
</dbReference>